<proteinExistence type="predicted"/>
<feature type="transmembrane region" description="Helical" evidence="1">
    <location>
        <begin position="33"/>
        <end position="54"/>
    </location>
</feature>
<evidence type="ECO:0000313" key="2">
    <source>
        <dbReference type="EMBL" id="SNY48797.1"/>
    </source>
</evidence>
<keyword evidence="1" id="KW-0472">Membrane</keyword>
<sequence length="96" mass="9096">MTADRLIATVAALLALAGVIAGIRALTRPARLLPLSAVAAGLAGTFTGILVVATADGGPGTGNGVVGGWAALALGPIAAGLGGVALLRSLRSKGIT</sequence>
<evidence type="ECO:0000256" key="1">
    <source>
        <dbReference type="SAM" id="Phobius"/>
    </source>
</evidence>
<feature type="transmembrane region" description="Helical" evidence="1">
    <location>
        <begin position="66"/>
        <end position="87"/>
    </location>
</feature>
<gene>
    <name evidence="2" type="ORF">SAMN05421748_109115</name>
</gene>
<dbReference type="EMBL" id="OBDY01000009">
    <property type="protein sequence ID" value="SNY48797.1"/>
    <property type="molecule type" value="Genomic_DNA"/>
</dbReference>
<dbReference type="RefSeq" id="WP_097321950.1">
    <property type="nucleotide sequence ID" value="NZ_OBDY01000009.1"/>
</dbReference>
<evidence type="ECO:0000313" key="3">
    <source>
        <dbReference type="Proteomes" id="UP000219612"/>
    </source>
</evidence>
<organism evidence="2 3">
    <name type="scientific">Paractinoplanes atraurantiacus</name>
    <dbReference type="NCBI Taxonomy" id="1036182"/>
    <lineage>
        <taxon>Bacteria</taxon>
        <taxon>Bacillati</taxon>
        <taxon>Actinomycetota</taxon>
        <taxon>Actinomycetes</taxon>
        <taxon>Micromonosporales</taxon>
        <taxon>Micromonosporaceae</taxon>
        <taxon>Paractinoplanes</taxon>
    </lineage>
</organism>
<reference evidence="3" key="1">
    <citation type="submission" date="2017-09" db="EMBL/GenBank/DDBJ databases">
        <authorList>
            <person name="Varghese N."/>
            <person name="Submissions S."/>
        </authorList>
    </citation>
    <scope>NUCLEOTIDE SEQUENCE [LARGE SCALE GENOMIC DNA]</scope>
    <source>
        <strain evidence="3">CGMCC 4.6857</strain>
    </source>
</reference>
<feature type="transmembrane region" description="Helical" evidence="1">
    <location>
        <begin position="6"/>
        <end position="26"/>
    </location>
</feature>
<keyword evidence="1" id="KW-0812">Transmembrane</keyword>
<keyword evidence="1" id="KW-1133">Transmembrane helix</keyword>
<keyword evidence="3" id="KW-1185">Reference proteome</keyword>
<dbReference type="AlphaFoldDB" id="A0A285IM35"/>
<dbReference type="InterPro" id="IPR045770">
    <property type="entry name" value="DUF6223"/>
</dbReference>
<accession>A0A285IM35</accession>
<protein>
    <submittedName>
        <fullName evidence="2">Uncharacterized protein</fullName>
    </submittedName>
</protein>
<dbReference type="Pfam" id="PF19733">
    <property type="entry name" value="DUF6223"/>
    <property type="match status" value="1"/>
</dbReference>
<dbReference type="Proteomes" id="UP000219612">
    <property type="component" value="Unassembled WGS sequence"/>
</dbReference>
<name>A0A285IM35_9ACTN</name>